<dbReference type="Gene3D" id="1.20.1090.10">
    <property type="entry name" value="Dehydroquinate synthase-like - alpha domain"/>
    <property type="match status" value="1"/>
</dbReference>
<evidence type="ECO:0000313" key="4">
    <source>
        <dbReference type="EMBL" id="HIX37151.1"/>
    </source>
</evidence>
<dbReference type="AlphaFoldDB" id="A0A9D1VLD4"/>
<dbReference type="PROSITE" id="PS00913">
    <property type="entry name" value="ADH_IRON_1"/>
    <property type="match status" value="1"/>
</dbReference>
<dbReference type="PANTHER" id="PTHR43633:SF1">
    <property type="entry name" value="ALCOHOL DEHYDROGENASE YQHD"/>
    <property type="match status" value="1"/>
</dbReference>
<dbReference type="GO" id="GO:0005829">
    <property type="term" value="C:cytosol"/>
    <property type="evidence" value="ECO:0007669"/>
    <property type="project" value="TreeGrafter"/>
</dbReference>
<reference evidence="4" key="2">
    <citation type="submission" date="2021-04" db="EMBL/GenBank/DDBJ databases">
        <authorList>
            <person name="Gilroy R."/>
        </authorList>
    </citation>
    <scope>NUCLEOTIDE SEQUENCE</scope>
    <source>
        <strain evidence="4">ChiHjej12B11-1927</strain>
    </source>
</reference>
<evidence type="ECO:0000313" key="5">
    <source>
        <dbReference type="Proteomes" id="UP000824230"/>
    </source>
</evidence>
<dbReference type="InterPro" id="IPR001670">
    <property type="entry name" value="ADH_Fe/GldA"/>
</dbReference>
<feature type="domain" description="Alcohol dehydrogenase iron-type/glycerol dehydrogenase GldA" evidence="2">
    <location>
        <begin position="9"/>
        <end position="177"/>
    </location>
</feature>
<reference evidence="4" key="1">
    <citation type="journal article" date="2021" name="PeerJ">
        <title>Extensive microbial diversity within the chicken gut microbiome revealed by metagenomics and culture.</title>
        <authorList>
            <person name="Gilroy R."/>
            <person name="Ravi A."/>
            <person name="Getino M."/>
            <person name="Pursley I."/>
            <person name="Horton D.L."/>
            <person name="Alikhan N.F."/>
            <person name="Baker D."/>
            <person name="Gharbi K."/>
            <person name="Hall N."/>
            <person name="Watson M."/>
            <person name="Adriaenssens E.M."/>
            <person name="Foster-Nyarko E."/>
            <person name="Jarju S."/>
            <person name="Secka A."/>
            <person name="Antonio M."/>
            <person name="Oren A."/>
            <person name="Chaudhuri R.R."/>
            <person name="La Ragione R."/>
            <person name="Hildebrand F."/>
            <person name="Pallen M.J."/>
        </authorList>
    </citation>
    <scope>NUCLEOTIDE SEQUENCE</scope>
    <source>
        <strain evidence="4">ChiHjej12B11-1927</strain>
    </source>
</reference>
<keyword evidence="1" id="KW-0560">Oxidoreductase</keyword>
<dbReference type="Pfam" id="PF00465">
    <property type="entry name" value="Fe-ADH"/>
    <property type="match status" value="1"/>
</dbReference>
<dbReference type="EMBL" id="DXFG01000088">
    <property type="protein sequence ID" value="HIX37151.1"/>
    <property type="molecule type" value="Genomic_DNA"/>
</dbReference>
<dbReference type="GO" id="GO:1990362">
    <property type="term" value="F:butanol dehydrogenase (NAD+) activity"/>
    <property type="evidence" value="ECO:0007669"/>
    <property type="project" value="InterPro"/>
</dbReference>
<dbReference type="GO" id="GO:0008106">
    <property type="term" value="F:alcohol dehydrogenase (NADP+) activity"/>
    <property type="evidence" value="ECO:0007669"/>
    <property type="project" value="TreeGrafter"/>
</dbReference>
<proteinExistence type="predicted"/>
<protein>
    <submittedName>
        <fullName evidence="4">Iron-containing alcohol dehydrogenase</fullName>
    </submittedName>
</protein>
<dbReference type="Proteomes" id="UP000824230">
    <property type="component" value="Unassembled WGS sequence"/>
</dbReference>
<evidence type="ECO:0000259" key="2">
    <source>
        <dbReference type="Pfam" id="PF00465"/>
    </source>
</evidence>
<gene>
    <name evidence="4" type="ORF">H9738_04680</name>
</gene>
<dbReference type="InterPro" id="IPR044731">
    <property type="entry name" value="BDH-like"/>
</dbReference>
<dbReference type="InterPro" id="IPR056798">
    <property type="entry name" value="ADH_Fe_C"/>
</dbReference>
<dbReference type="InterPro" id="IPR018211">
    <property type="entry name" value="ADH_Fe_CS"/>
</dbReference>
<dbReference type="GO" id="GO:0046872">
    <property type="term" value="F:metal ion binding"/>
    <property type="evidence" value="ECO:0007669"/>
    <property type="project" value="InterPro"/>
</dbReference>
<comment type="caution">
    <text evidence="4">The sequence shown here is derived from an EMBL/GenBank/DDBJ whole genome shotgun (WGS) entry which is preliminary data.</text>
</comment>
<dbReference type="FunFam" id="3.40.50.1970:FF:000003">
    <property type="entry name" value="Alcohol dehydrogenase, iron-containing"/>
    <property type="match status" value="1"/>
</dbReference>
<evidence type="ECO:0000256" key="1">
    <source>
        <dbReference type="ARBA" id="ARBA00023002"/>
    </source>
</evidence>
<name>A0A9D1VLD4_9FIRM</name>
<dbReference type="Gene3D" id="3.40.50.1970">
    <property type="match status" value="1"/>
</dbReference>
<sequence>MKEFVFTYPTKVYFGEGAAPKALKEYLGAMGKTVMLAYGGGSIKANGIYEELKAVLEEGGKEVVDFSGIMSNPTYAKVQEGAALVKDKQVDFILAAGGGSVIDCCKVISAQAKLQEDIWEMEYSSYKFPTEGIPMGAVVTASGTGAEMNAGAVITCEDKNWKGPIVGMPARFAVLDPAYTASVPRMQVLSGAFDTLSHAMETYLGNSDQDNVSDDVALAIMKNTVVNMRRLLKDINDMEARGNLMWDSAMAENGILKVGRLTDFQAHQMEHQLGAYTDCNHGQGLAVIHPAYYRHILKDAEGKFERFGKEVFGVETAQEGVEALAEFIKECGLPTKLTELKSKVEITPEILRKVADTSNIIKCGPRELGRDEIYEILMECM</sequence>
<evidence type="ECO:0000259" key="3">
    <source>
        <dbReference type="Pfam" id="PF25137"/>
    </source>
</evidence>
<dbReference type="Pfam" id="PF25137">
    <property type="entry name" value="ADH_Fe_C"/>
    <property type="match status" value="1"/>
</dbReference>
<dbReference type="GO" id="GO:1990002">
    <property type="term" value="F:methylglyoxal reductase (NADPH) (acetol producing) activity"/>
    <property type="evidence" value="ECO:0007669"/>
    <property type="project" value="TreeGrafter"/>
</dbReference>
<feature type="domain" description="Fe-containing alcohol dehydrogenase-like C-terminal" evidence="3">
    <location>
        <begin position="191"/>
        <end position="379"/>
    </location>
</feature>
<dbReference type="CDD" id="cd08187">
    <property type="entry name" value="BDH"/>
    <property type="match status" value="1"/>
</dbReference>
<dbReference type="SUPFAM" id="SSF56796">
    <property type="entry name" value="Dehydroquinate synthase-like"/>
    <property type="match status" value="1"/>
</dbReference>
<organism evidence="4 5">
    <name type="scientific">Candidatus Blautia pullistercoris</name>
    <dbReference type="NCBI Taxonomy" id="2838499"/>
    <lineage>
        <taxon>Bacteria</taxon>
        <taxon>Bacillati</taxon>
        <taxon>Bacillota</taxon>
        <taxon>Clostridia</taxon>
        <taxon>Lachnospirales</taxon>
        <taxon>Lachnospiraceae</taxon>
        <taxon>Blautia</taxon>
    </lineage>
</organism>
<dbReference type="PANTHER" id="PTHR43633">
    <property type="entry name" value="ALCOHOL DEHYDROGENASE YQHD"/>
    <property type="match status" value="1"/>
</dbReference>
<accession>A0A9D1VLD4</accession>